<keyword evidence="2" id="KW-1185">Reference proteome</keyword>
<comment type="caution">
    <text evidence="1">The sequence shown here is derived from an EMBL/GenBank/DDBJ whole genome shotgun (WGS) entry which is preliminary data.</text>
</comment>
<name>A0A9W6T6G0_AMBMO</name>
<dbReference type="PANTHER" id="PTHR10404:SF46">
    <property type="entry name" value="VACUOLAR PROTEIN SORTING-ASSOCIATED PROTEIN 70"/>
    <property type="match status" value="1"/>
</dbReference>
<dbReference type="PANTHER" id="PTHR10404">
    <property type="entry name" value="N-ACETYLATED-ALPHA-LINKED ACIDIC DIPEPTIDASE"/>
    <property type="match status" value="1"/>
</dbReference>
<dbReference type="OrthoDB" id="5411719at2759"/>
<protein>
    <submittedName>
        <fullName evidence="1">Unnamed protein product</fullName>
    </submittedName>
</protein>
<accession>A0A9W6T6G0</accession>
<dbReference type="EMBL" id="BSXU01012741">
    <property type="protein sequence ID" value="GME77888.1"/>
    <property type="molecule type" value="Genomic_DNA"/>
</dbReference>
<dbReference type="SUPFAM" id="SSF53187">
    <property type="entry name" value="Zn-dependent exopeptidases"/>
    <property type="match status" value="1"/>
</dbReference>
<reference evidence="1" key="1">
    <citation type="submission" date="2023-04" db="EMBL/GenBank/DDBJ databases">
        <title>Ambrosiozyma monospora NBRC 1965.</title>
        <authorList>
            <person name="Ichikawa N."/>
            <person name="Sato H."/>
            <person name="Tonouchi N."/>
        </authorList>
    </citation>
    <scope>NUCLEOTIDE SEQUENCE</scope>
    <source>
        <strain evidence="1">NBRC 1965</strain>
    </source>
</reference>
<proteinExistence type="predicted"/>
<dbReference type="AlphaFoldDB" id="A0A9W6T6G0"/>
<organism evidence="1 2">
    <name type="scientific">Ambrosiozyma monospora</name>
    <name type="common">Yeast</name>
    <name type="synonym">Endomycopsis monosporus</name>
    <dbReference type="NCBI Taxonomy" id="43982"/>
    <lineage>
        <taxon>Eukaryota</taxon>
        <taxon>Fungi</taxon>
        <taxon>Dikarya</taxon>
        <taxon>Ascomycota</taxon>
        <taxon>Saccharomycotina</taxon>
        <taxon>Pichiomycetes</taxon>
        <taxon>Pichiales</taxon>
        <taxon>Pichiaceae</taxon>
        <taxon>Ambrosiozyma</taxon>
    </lineage>
</organism>
<dbReference type="InterPro" id="IPR039373">
    <property type="entry name" value="Peptidase_M28B"/>
</dbReference>
<evidence type="ECO:0000313" key="2">
    <source>
        <dbReference type="Proteomes" id="UP001165063"/>
    </source>
</evidence>
<dbReference type="Proteomes" id="UP001165063">
    <property type="component" value="Unassembled WGS sequence"/>
</dbReference>
<gene>
    <name evidence="1" type="ORF">Amon01_000972100</name>
</gene>
<evidence type="ECO:0000313" key="1">
    <source>
        <dbReference type="EMBL" id="GME77888.1"/>
    </source>
</evidence>
<sequence length="206" mass="23854">MKASPLLYSLLRDVADKLEYPVVGKEKKVDNYTLYDHFKEIAHDRIGNLGSGSDYTVFLDHLGIPSLDMGFTNDLHNSAVYHYHSIYDSYTWMSKFGDPGFVFHNLMAKYLGLLVLNLSESRIIPFKTIDYSFKLEEFFKKYESDIPESWLNKTLDDVEEIGKSKNCGMMGPDHHHDDDDLQLTLQEYLEEVKITGTHYHFGESLH</sequence>
<dbReference type="Gene3D" id="3.40.630.10">
    <property type="entry name" value="Zn peptidases"/>
    <property type="match status" value="1"/>
</dbReference>
<dbReference type="GO" id="GO:0004180">
    <property type="term" value="F:carboxypeptidase activity"/>
    <property type="evidence" value="ECO:0007669"/>
    <property type="project" value="TreeGrafter"/>
</dbReference>